<sequence>MIKFHGDAADGLGIVEPGTDRLTAANATSFKDDVLGLIDAGTSRLVIDLSKVDFVDSSGIGALVGLLKRIGHRGEIVVSGLSDNVSQMFRITRMDRVFSSYDTAEAALRALRENA</sequence>
<dbReference type="Gene3D" id="3.30.750.24">
    <property type="entry name" value="STAS domain"/>
    <property type="match status" value="1"/>
</dbReference>
<dbReference type="CDD" id="cd07043">
    <property type="entry name" value="STAS_anti-anti-sigma_factors"/>
    <property type="match status" value="1"/>
</dbReference>
<evidence type="ECO:0000256" key="1">
    <source>
        <dbReference type="ARBA" id="ARBA00009013"/>
    </source>
</evidence>
<gene>
    <name evidence="4" type="primary">rsbV_1</name>
    <name evidence="4" type="ORF">PSM7751_02192</name>
</gene>
<dbReference type="NCBIfam" id="TIGR00377">
    <property type="entry name" value="ant_ant_sig"/>
    <property type="match status" value="1"/>
</dbReference>
<dbReference type="PROSITE" id="PS50801">
    <property type="entry name" value="STAS"/>
    <property type="match status" value="1"/>
</dbReference>
<dbReference type="AlphaFoldDB" id="A0A1X6ZDY4"/>
<dbReference type="InterPro" id="IPR002645">
    <property type="entry name" value="STAS_dom"/>
</dbReference>
<organism evidence="4 5">
    <name type="scientific">Pseudooceanicola marinus</name>
    <dbReference type="NCBI Taxonomy" id="396013"/>
    <lineage>
        <taxon>Bacteria</taxon>
        <taxon>Pseudomonadati</taxon>
        <taxon>Pseudomonadota</taxon>
        <taxon>Alphaproteobacteria</taxon>
        <taxon>Rhodobacterales</taxon>
        <taxon>Paracoccaceae</taxon>
        <taxon>Pseudooceanicola</taxon>
    </lineage>
</organism>
<dbReference type="Proteomes" id="UP000193963">
    <property type="component" value="Unassembled WGS sequence"/>
</dbReference>
<evidence type="ECO:0000313" key="4">
    <source>
        <dbReference type="EMBL" id="SLN46926.1"/>
    </source>
</evidence>
<dbReference type="OrthoDB" id="9796076at2"/>
<comment type="similarity">
    <text evidence="1 2">Belongs to the anti-sigma-factor antagonist family.</text>
</comment>
<dbReference type="SUPFAM" id="SSF52091">
    <property type="entry name" value="SpoIIaa-like"/>
    <property type="match status" value="1"/>
</dbReference>
<dbReference type="GO" id="GO:0043856">
    <property type="term" value="F:anti-sigma factor antagonist activity"/>
    <property type="evidence" value="ECO:0007669"/>
    <property type="project" value="InterPro"/>
</dbReference>
<evidence type="ECO:0000313" key="5">
    <source>
        <dbReference type="Proteomes" id="UP000193963"/>
    </source>
</evidence>
<proteinExistence type="inferred from homology"/>
<evidence type="ECO:0000259" key="3">
    <source>
        <dbReference type="PROSITE" id="PS50801"/>
    </source>
</evidence>
<keyword evidence="5" id="KW-1185">Reference proteome</keyword>
<protein>
    <recommendedName>
        <fullName evidence="2">Anti-sigma factor antagonist</fullName>
    </recommendedName>
</protein>
<dbReference type="RefSeq" id="WP_085888251.1">
    <property type="nucleotide sequence ID" value="NZ_FWFN01000004.1"/>
</dbReference>
<dbReference type="Pfam" id="PF01740">
    <property type="entry name" value="STAS"/>
    <property type="match status" value="1"/>
</dbReference>
<dbReference type="InterPro" id="IPR003658">
    <property type="entry name" value="Anti-sigma_ant"/>
</dbReference>
<name>A0A1X6ZDY4_9RHOB</name>
<reference evidence="5" key="1">
    <citation type="submission" date="2017-03" db="EMBL/GenBank/DDBJ databases">
        <authorList>
            <person name="Rodrigo-Torres L."/>
            <person name="Arahal R.D."/>
            <person name="Lucena T."/>
        </authorList>
    </citation>
    <scope>NUCLEOTIDE SEQUENCE [LARGE SCALE GENOMIC DNA]</scope>
    <source>
        <strain evidence="5">CECT 7751</strain>
    </source>
</reference>
<feature type="domain" description="STAS" evidence="3">
    <location>
        <begin position="22"/>
        <end position="111"/>
    </location>
</feature>
<dbReference type="PANTHER" id="PTHR33495:SF2">
    <property type="entry name" value="ANTI-SIGMA FACTOR ANTAGONIST TM_1081-RELATED"/>
    <property type="match status" value="1"/>
</dbReference>
<dbReference type="InterPro" id="IPR036513">
    <property type="entry name" value="STAS_dom_sf"/>
</dbReference>
<dbReference type="EMBL" id="FWFN01000004">
    <property type="protein sequence ID" value="SLN46926.1"/>
    <property type="molecule type" value="Genomic_DNA"/>
</dbReference>
<accession>A0A1X6ZDY4</accession>
<evidence type="ECO:0000256" key="2">
    <source>
        <dbReference type="RuleBase" id="RU003749"/>
    </source>
</evidence>
<dbReference type="PANTHER" id="PTHR33495">
    <property type="entry name" value="ANTI-SIGMA FACTOR ANTAGONIST TM_1081-RELATED-RELATED"/>
    <property type="match status" value="1"/>
</dbReference>